<keyword evidence="4 7" id="KW-0812">Transmembrane</keyword>
<evidence type="ECO:0000256" key="4">
    <source>
        <dbReference type="ARBA" id="ARBA00022692"/>
    </source>
</evidence>
<feature type="transmembrane region" description="Helical" evidence="7">
    <location>
        <begin position="142"/>
        <end position="163"/>
    </location>
</feature>
<organism evidence="9 10">
    <name type="scientific">Paenibacillus plantarum</name>
    <dbReference type="NCBI Taxonomy" id="2654975"/>
    <lineage>
        <taxon>Bacteria</taxon>
        <taxon>Bacillati</taxon>
        <taxon>Bacillota</taxon>
        <taxon>Bacilli</taxon>
        <taxon>Bacillales</taxon>
        <taxon>Paenibacillaceae</taxon>
        <taxon>Paenibacillus</taxon>
    </lineage>
</organism>
<feature type="transmembrane region" description="Helical" evidence="7">
    <location>
        <begin position="113"/>
        <end position="136"/>
    </location>
</feature>
<dbReference type="Gene3D" id="1.10.3720.10">
    <property type="entry name" value="MetI-like"/>
    <property type="match status" value="1"/>
</dbReference>
<evidence type="ECO:0000256" key="6">
    <source>
        <dbReference type="ARBA" id="ARBA00023136"/>
    </source>
</evidence>
<dbReference type="PROSITE" id="PS50928">
    <property type="entry name" value="ABC_TM1"/>
    <property type="match status" value="1"/>
</dbReference>
<evidence type="ECO:0000256" key="3">
    <source>
        <dbReference type="ARBA" id="ARBA00022475"/>
    </source>
</evidence>
<dbReference type="Pfam" id="PF00528">
    <property type="entry name" value="BPD_transp_1"/>
    <property type="match status" value="1"/>
</dbReference>
<name>A0ABX1XDV1_9BACL</name>
<evidence type="ECO:0000313" key="9">
    <source>
        <dbReference type="EMBL" id="NOU66080.1"/>
    </source>
</evidence>
<feature type="transmembrane region" description="Helical" evidence="7">
    <location>
        <begin position="77"/>
        <end position="101"/>
    </location>
</feature>
<proteinExistence type="inferred from homology"/>
<dbReference type="CDD" id="cd06261">
    <property type="entry name" value="TM_PBP2"/>
    <property type="match status" value="1"/>
</dbReference>
<accession>A0ABX1XDV1</accession>
<evidence type="ECO:0000259" key="8">
    <source>
        <dbReference type="PROSITE" id="PS50928"/>
    </source>
</evidence>
<keyword evidence="6 7" id="KW-0472">Membrane</keyword>
<reference evidence="9 10" key="1">
    <citation type="submission" date="2019-10" db="EMBL/GenBank/DDBJ databases">
        <title>Description of Paenibacillus humi sp. nov.</title>
        <authorList>
            <person name="Carlier A."/>
            <person name="Qi S."/>
        </authorList>
    </citation>
    <scope>NUCLEOTIDE SEQUENCE [LARGE SCALE GENOMIC DNA]</scope>
    <source>
        <strain evidence="9 10">LMG 31461</strain>
    </source>
</reference>
<dbReference type="SUPFAM" id="SSF161098">
    <property type="entry name" value="MetI-like"/>
    <property type="match status" value="1"/>
</dbReference>
<feature type="domain" description="ABC transmembrane type-1" evidence="8">
    <location>
        <begin position="75"/>
        <end position="282"/>
    </location>
</feature>
<feature type="transmembrane region" description="Helical" evidence="7">
    <location>
        <begin position="12"/>
        <end position="38"/>
    </location>
</feature>
<comment type="caution">
    <text evidence="9">The sequence shown here is derived from an EMBL/GenBank/DDBJ whole genome shotgun (WGS) entry which is preliminary data.</text>
</comment>
<evidence type="ECO:0000256" key="7">
    <source>
        <dbReference type="RuleBase" id="RU363032"/>
    </source>
</evidence>
<dbReference type="RefSeq" id="WP_171632331.1">
    <property type="nucleotide sequence ID" value="NZ_WHNY01000060.1"/>
</dbReference>
<sequence length="297" mass="33630">MRSSKRNISIYTIAIHTFLLVLSALFVIPLGAIVSISISSETDIIANGFKLIPSVIDFTAYAYIFENPKTILMAYKVTIITSVAGLVLYLIMASMIAFALSRTDFYFRKVISFYLFFTMLFNGGLVPFYILINQYLHLRDTYAALIIPLLGNIWYIFIIRTSFQQIPSAIIDSAKIDGAGEFQIFVRMILPLSKPVLATIGLLQLLSNWNSWFPALLFVDNSDLYPLQYMLQTILRNVQELTQNMDNKPAYLFVSQQIPTESMRMAMAIVAIGPMMFVFPFFQKYFVKGLTVGSVKG</sequence>
<protein>
    <submittedName>
        <fullName evidence="9">ABC transporter permease subunit</fullName>
    </submittedName>
</protein>
<keyword evidence="3" id="KW-1003">Cell membrane</keyword>
<dbReference type="PANTHER" id="PTHR43744:SF9">
    <property type="entry name" value="POLYGALACTURONAN_RHAMNOGALACTURONAN TRANSPORT SYSTEM PERMEASE PROTEIN YTCP"/>
    <property type="match status" value="1"/>
</dbReference>
<evidence type="ECO:0000313" key="10">
    <source>
        <dbReference type="Proteomes" id="UP000653578"/>
    </source>
</evidence>
<dbReference type="InterPro" id="IPR035906">
    <property type="entry name" value="MetI-like_sf"/>
</dbReference>
<dbReference type="InterPro" id="IPR000515">
    <property type="entry name" value="MetI-like"/>
</dbReference>
<evidence type="ECO:0000256" key="2">
    <source>
        <dbReference type="ARBA" id="ARBA00022448"/>
    </source>
</evidence>
<dbReference type="PANTHER" id="PTHR43744">
    <property type="entry name" value="ABC TRANSPORTER PERMEASE PROTEIN MG189-RELATED-RELATED"/>
    <property type="match status" value="1"/>
</dbReference>
<comment type="similarity">
    <text evidence="7">Belongs to the binding-protein-dependent transport system permease family.</text>
</comment>
<gene>
    <name evidence="9" type="ORF">GC096_18755</name>
</gene>
<evidence type="ECO:0000256" key="5">
    <source>
        <dbReference type="ARBA" id="ARBA00022989"/>
    </source>
</evidence>
<dbReference type="EMBL" id="WHNY01000060">
    <property type="protein sequence ID" value="NOU66080.1"/>
    <property type="molecule type" value="Genomic_DNA"/>
</dbReference>
<comment type="subcellular location">
    <subcellularLocation>
        <location evidence="1 7">Cell membrane</location>
        <topology evidence="1 7">Multi-pass membrane protein</topology>
    </subcellularLocation>
</comment>
<keyword evidence="5 7" id="KW-1133">Transmembrane helix</keyword>
<evidence type="ECO:0000256" key="1">
    <source>
        <dbReference type="ARBA" id="ARBA00004651"/>
    </source>
</evidence>
<dbReference type="Proteomes" id="UP000653578">
    <property type="component" value="Unassembled WGS sequence"/>
</dbReference>
<keyword evidence="2 7" id="KW-0813">Transport</keyword>
<keyword evidence="10" id="KW-1185">Reference proteome</keyword>
<feature type="transmembrane region" description="Helical" evidence="7">
    <location>
        <begin position="263"/>
        <end position="282"/>
    </location>
</feature>